<evidence type="ECO:0000313" key="2">
    <source>
        <dbReference type="EMBL" id="TCZ78793.1"/>
    </source>
</evidence>
<protein>
    <recommendedName>
        <fullName evidence="4">ABC transporter permease subunit</fullName>
    </recommendedName>
</protein>
<feature type="transmembrane region" description="Helical" evidence="1">
    <location>
        <begin position="20"/>
        <end position="42"/>
    </location>
</feature>
<evidence type="ECO:0000256" key="1">
    <source>
        <dbReference type="SAM" id="Phobius"/>
    </source>
</evidence>
<dbReference type="PANTHER" id="PTHR37305:SF1">
    <property type="entry name" value="MEMBRANE PROTEIN"/>
    <property type="match status" value="1"/>
</dbReference>
<sequence length="242" mass="26973">MMTFNRVLQSEWLKLRKSSIWLLIFVSPILAFIVGALVDLGYNDWGVLLSQMVFTHAMLFLPLLTGVFAAFVCRYEHSGGGWKQLLALPMKRTHLYLAKFIVVFSLILAVQLLFLIGVVVAGAIRGLDSPIPWIMLLRSGLGGMVAVLPLIALQLTVSIAWSSFAAPLALNFICTLPNILVSNSADYGPFYPWAQPFIAMMPYNPDNFGAFNVSFETLIYVILGSFVVFFVSGFTYFQRKEV</sequence>
<feature type="transmembrane region" description="Helical" evidence="1">
    <location>
        <begin position="96"/>
        <end position="124"/>
    </location>
</feature>
<dbReference type="CDD" id="cd21809">
    <property type="entry name" value="ABC-2_lan_permease-like"/>
    <property type="match status" value="1"/>
</dbReference>
<proteinExistence type="predicted"/>
<accession>A0A4R4EHH2</accession>
<dbReference type="Pfam" id="PF12730">
    <property type="entry name" value="ABC2_membrane_4"/>
    <property type="match status" value="1"/>
</dbReference>
<keyword evidence="1" id="KW-0812">Transmembrane</keyword>
<dbReference type="OrthoDB" id="9781996at2"/>
<comment type="caution">
    <text evidence="2">The sequence shown here is derived from an EMBL/GenBank/DDBJ whole genome shotgun (WGS) entry which is preliminary data.</text>
</comment>
<dbReference type="Proteomes" id="UP000295418">
    <property type="component" value="Unassembled WGS sequence"/>
</dbReference>
<feature type="transmembrane region" description="Helical" evidence="1">
    <location>
        <begin position="130"/>
        <end position="152"/>
    </location>
</feature>
<gene>
    <name evidence="2" type="ORF">E0485_06875</name>
</gene>
<evidence type="ECO:0000313" key="3">
    <source>
        <dbReference type="Proteomes" id="UP000295418"/>
    </source>
</evidence>
<evidence type="ECO:0008006" key="4">
    <source>
        <dbReference type="Google" id="ProtNLM"/>
    </source>
</evidence>
<dbReference type="AlphaFoldDB" id="A0A4R4EHH2"/>
<feature type="transmembrane region" description="Helical" evidence="1">
    <location>
        <begin position="54"/>
        <end position="75"/>
    </location>
</feature>
<reference evidence="2 3" key="1">
    <citation type="submission" date="2019-03" db="EMBL/GenBank/DDBJ databases">
        <authorList>
            <person name="Kim M.K.M."/>
        </authorList>
    </citation>
    <scope>NUCLEOTIDE SEQUENCE [LARGE SCALE GENOMIC DNA]</scope>
    <source>
        <strain evidence="2 3">18JY21-1</strain>
    </source>
</reference>
<keyword evidence="3" id="KW-1185">Reference proteome</keyword>
<organism evidence="2 3">
    <name type="scientific">Paenibacillus albiflavus</name>
    <dbReference type="NCBI Taxonomy" id="2545760"/>
    <lineage>
        <taxon>Bacteria</taxon>
        <taxon>Bacillati</taxon>
        <taxon>Bacillota</taxon>
        <taxon>Bacilli</taxon>
        <taxon>Bacillales</taxon>
        <taxon>Paenibacillaceae</taxon>
        <taxon>Paenibacillus</taxon>
    </lineage>
</organism>
<feature type="transmembrane region" description="Helical" evidence="1">
    <location>
        <begin position="159"/>
        <end position="180"/>
    </location>
</feature>
<keyword evidence="1" id="KW-0472">Membrane</keyword>
<name>A0A4R4EHH2_9BACL</name>
<keyword evidence="1" id="KW-1133">Transmembrane helix</keyword>
<dbReference type="PANTHER" id="PTHR37305">
    <property type="entry name" value="INTEGRAL MEMBRANE PROTEIN-RELATED"/>
    <property type="match status" value="1"/>
</dbReference>
<feature type="transmembrane region" description="Helical" evidence="1">
    <location>
        <begin position="217"/>
        <end position="237"/>
    </location>
</feature>
<dbReference type="EMBL" id="SKFG01000004">
    <property type="protein sequence ID" value="TCZ78793.1"/>
    <property type="molecule type" value="Genomic_DNA"/>
</dbReference>
<dbReference type="RefSeq" id="WP_132417243.1">
    <property type="nucleotide sequence ID" value="NZ_SKFG01000004.1"/>
</dbReference>